<dbReference type="AlphaFoldDB" id="A0AAV6V7E3"/>
<keyword evidence="8" id="KW-1185">Reference proteome</keyword>
<dbReference type="SUPFAM" id="SSF57667">
    <property type="entry name" value="beta-beta-alpha zinc fingers"/>
    <property type="match status" value="2"/>
</dbReference>
<dbReference type="Pfam" id="PF00096">
    <property type="entry name" value="zf-C2H2"/>
    <property type="match status" value="3"/>
</dbReference>
<dbReference type="GO" id="GO:0005634">
    <property type="term" value="C:nucleus"/>
    <property type="evidence" value="ECO:0007669"/>
    <property type="project" value="TreeGrafter"/>
</dbReference>
<evidence type="ECO:0000256" key="3">
    <source>
        <dbReference type="ARBA" id="ARBA00022771"/>
    </source>
</evidence>
<evidence type="ECO:0000256" key="5">
    <source>
        <dbReference type="PROSITE-ProRule" id="PRU00042"/>
    </source>
</evidence>
<keyword evidence="2" id="KW-0677">Repeat</keyword>
<evidence type="ECO:0000256" key="1">
    <source>
        <dbReference type="ARBA" id="ARBA00022723"/>
    </source>
</evidence>
<dbReference type="GO" id="GO:0000981">
    <property type="term" value="F:DNA-binding transcription factor activity, RNA polymerase II-specific"/>
    <property type="evidence" value="ECO:0007669"/>
    <property type="project" value="TreeGrafter"/>
</dbReference>
<feature type="domain" description="C2H2-type" evidence="6">
    <location>
        <begin position="346"/>
        <end position="373"/>
    </location>
</feature>
<gene>
    <name evidence="7" type="ORF">JTE90_018034</name>
</gene>
<dbReference type="EMBL" id="JAFNEN010000139">
    <property type="protein sequence ID" value="KAG8192514.1"/>
    <property type="molecule type" value="Genomic_DNA"/>
</dbReference>
<name>A0AAV6V7E3_9ARAC</name>
<dbReference type="PANTHER" id="PTHR24381">
    <property type="entry name" value="ZINC FINGER PROTEIN"/>
    <property type="match status" value="1"/>
</dbReference>
<dbReference type="Gene3D" id="3.30.160.60">
    <property type="entry name" value="Classic Zinc Finger"/>
    <property type="match status" value="3"/>
</dbReference>
<comment type="caution">
    <text evidence="7">The sequence shown here is derived from an EMBL/GenBank/DDBJ whole genome shotgun (WGS) entry which is preliminary data.</text>
</comment>
<keyword evidence="4" id="KW-0862">Zinc</keyword>
<protein>
    <recommendedName>
        <fullName evidence="6">C2H2-type domain-containing protein</fullName>
    </recommendedName>
</protein>
<dbReference type="PROSITE" id="PS50157">
    <property type="entry name" value="ZINC_FINGER_C2H2_2"/>
    <property type="match status" value="3"/>
</dbReference>
<keyword evidence="1" id="KW-0479">Metal-binding</keyword>
<evidence type="ECO:0000313" key="7">
    <source>
        <dbReference type="EMBL" id="KAG8192514.1"/>
    </source>
</evidence>
<feature type="domain" description="C2H2-type" evidence="6">
    <location>
        <begin position="299"/>
        <end position="326"/>
    </location>
</feature>
<evidence type="ECO:0000256" key="4">
    <source>
        <dbReference type="ARBA" id="ARBA00022833"/>
    </source>
</evidence>
<dbReference type="InterPro" id="IPR013087">
    <property type="entry name" value="Znf_C2H2_type"/>
</dbReference>
<dbReference type="PANTHER" id="PTHR24381:SF445">
    <property type="entry name" value="GASTRULA ZINC FINGER PROTEIN XLCGF28.1-LIKE-RELATED"/>
    <property type="match status" value="1"/>
</dbReference>
<keyword evidence="3 5" id="KW-0863">Zinc-finger</keyword>
<reference evidence="7 8" key="1">
    <citation type="journal article" date="2022" name="Nat. Ecol. Evol.">
        <title>A masculinizing supergene underlies an exaggerated male reproductive morph in a spider.</title>
        <authorList>
            <person name="Hendrickx F."/>
            <person name="De Corte Z."/>
            <person name="Sonet G."/>
            <person name="Van Belleghem S.M."/>
            <person name="Kostlbacher S."/>
            <person name="Vangestel C."/>
        </authorList>
    </citation>
    <scope>NUCLEOTIDE SEQUENCE [LARGE SCALE GENOMIC DNA]</scope>
    <source>
        <strain evidence="7">W744_W776</strain>
    </source>
</reference>
<dbReference type="GO" id="GO:0008270">
    <property type="term" value="F:zinc ion binding"/>
    <property type="evidence" value="ECO:0007669"/>
    <property type="project" value="UniProtKB-KW"/>
</dbReference>
<dbReference type="Proteomes" id="UP000827092">
    <property type="component" value="Unassembled WGS sequence"/>
</dbReference>
<dbReference type="InterPro" id="IPR036236">
    <property type="entry name" value="Znf_C2H2_sf"/>
</dbReference>
<accession>A0AAV6V7E3</accession>
<evidence type="ECO:0000313" key="8">
    <source>
        <dbReference type="Proteomes" id="UP000827092"/>
    </source>
</evidence>
<dbReference type="SMART" id="SM00355">
    <property type="entry name" value="ZnF_C2H2"/>
    <property type="match status" value="4"/>
</dbReference>
<organism evidence="7 8">
    <name type="scientific">Oedothorax gibbosus</name>
    <dbReference type="NCBI Taxonomy" id="931172"/>
    <lineage>
        <taxon>Eukaryota</taxon>
        <taxon>Metazoa</taxon>
        <taxon>Ecdysozoa</taxon>
        <taxon>Arthropoda</taxon>
        <taxon>Chelicerata</taxon>
        <taxon>Arachnida</taxon>
        <taxon>Araneae</taxon>
        <taxon>Araneomorphae</taxon>
        <taxon>Entelegynae</taxon>
        <taxon>Araneoidea</taxon>
        <taxon>Linyphiidae</taxon>
        <taxon>Erigoninae</taxon>
        <taxon>Oedothorax</taxon>
    </lineage>
</organism>
<proteinExistence type="predicted"/>
<evidence type="ECO:0000259" key="6">
    <source>
        <dbReference type="PROSITE" id="PS50157"/>
    </source>
</evidence>
<feature type="domain" description="C2H2-type" evidence="6">
    <location>
        <begin position="63"/>
        <end position="90"/>
    </location>
</feature>
<evidence type="ECO:0000256" key="2">
    <source>
        <dbReference type="ARBA" id="ARBA00022737"/>
    </source>
</evidence>
<sequence>MMEKLQQSSIMTDEDYEVESTVKTQNDCSSRKRKAKRICSKSFRRIDNLKNHQLSHNRKINPYVCYNCKKKFIRQTNLAKHKCSLAKKRFGQQSIQKNVVVLPENTGKSTKIVDNEPFNCMNERETSVNVVCPNETLDNMGAQNKIAFSFDNELIQGRREVTSKVESELPRNSNICSKNCTLTEKSLDIVEQNEITSEEVYVRNSIDCEITSACPEAKLADNKLNENVPPEMVLTDNPRNAVCNACPKDFCTNSSLKQRVHTQPSEKQHANHSCGKAPSQNCGFGNQIDQNITPTSNVYECEVCHEEFSKTSFLKTHFLAHSAEELEQVKKFLHLLPKNPSSVNKFKCDVCNKAFRDSCDIKRHLLKHTGSLKIVQNFEPISPTF</sequence>
<dbReference type="GO" id="GO:0000977">
    <property type="term" value="F:RNA polymerase II transcription regulatory region sequence-specific DNA binding"/>
    <property type="evidence" value="ECO:0007669"/>
    <property type="project" value="TreeGrafter"/>
</dbReference>
<dbReference type="PROSITE" id="PS00028">
    <property type="entry name" value="ZINC_FINGER_C2H2_1"/>
    <property type="match status" value="2"/>
</dbReference>